<dbReference type="PROSITE" id="PS50994">
    <property type="entry name" value="INTEGRASE"/>
    <property type="match status" value="1"/>
</dbReference>
<evidence type="ECO:0000313" key="2">
    <source>
        <dbReference type="EMBL" id="RDX69135.1"/>
    </source>
</evidence>
<reference evidence="2" key="1">
    <citation type="submission" date="2018-05" db="EMBL/GenBank/DDBJ databases">
        <title>Draft genome of Mucuna pruriens seed.</title>
        <authorList>
            <person name="Nnadi N.E."/>
            <person name="Vos R."/>
            <person name="Hasami M.H."/>
            <person name="Devisetty U.K."/>
            <person name="Aguiy J.C."/>
        </authorList>
    </citation>
    <scope>NUCLEOTIDE SEQUENCE [LARGE SCALE GENOMIC DNA]</scope>
    <source>
        <strain evidence="2">JCA_2017</strain>
    </source>
</reference>
<protein>
    <submittedName>
        <fullName evidence="2">Mitochondrial protein</fullName>
    </submittedName>
</protein>
<dbReference type="SUPFAM" id="SSF53098">
    <property type="entry name" value="Ribonuclease H-like"/>
    <property type="match status" value="1"/>
</dbReference>
<proteinExistence type="predicted"/>
<dbReference type="GO" id="GO:0015074">
    <property type="term" value="P:DNA integration"/>
    <property type="evidence" value="ECO:0007669"/>
    <property type="project" value="InterPro"/>
</dbReference>
<dbReference type="Pfam" id="PF17921">
    <property type="entry name" value="Integrase_H2C2"/>
    <property type="match status" value="1"/>
</dbReference>
<feature type="non-terminal residue" evidence="2">
    <location>
        <position position="1"/>
    </location>
</feature>
<dbReference type="Gene3D" id="1.10.340.70">
    <property type="match status" value="1"/>
</dbReference>
<evidence type="ECO:0000259" key="1">
    <source>
        <dbReference type="PROSITE" id="PS50994"/>
    </source>
</evidence>
<evidence type="ECO:0000313" key="3">
    <source>
        <dbReference type="Proteomes" id="UP000257109"/>
    </source>
</evidence>
<dbReference type="InterPro" id="IPR052160">
    <property type="entry name" value="Gypsy_RT_Integrase-like"/>
</dbReference>
<dbReference type="InterPro" id="IPR036397">
    <property type="entry name" value="RNaseH_sf"/>
</dbReference>
<organism evidence="2 3">
    <name type="scientific">Mucuna pruriens</name>
    <name type="common">Velvet bean</name>
    <name type="synonym">Dolichos pruriens</name>
    <dbReference type="NCBI Taxonomy" id="157652"/>
    <lineage>
        <taxon>Eukaryota</taxon>
        <taxon>Viridiplantae</taxon>
        <taxon>Streptophyta</taxon>
        <taxon>Embryophyta</taxon>
        <taxon>Tracheophyta</taxon>
        <taxon>Spermatophyta</taxon>
        <taxon>Magnoliopsida</taxon>
        <taxon>eudicotyledons</taxon>
        <taxon>Gunneridae</taxon>
        <taxon>Pentapetalae</taxon>
        <taxon>rosids</taxon>
        <taxon>fabids</taxon>
        <taxon>Fabales</taxon>
        <taxon>Fabaceae</taxon>
        <taxon>Papilionoideae</taxon>
        <taxon>50 kb inversion clade</taxon>
        <taxon>NPAAA clade</taxon>
        <taxon>indigoferoid/millettioid clade</taxon>
        <taxon>Phaseoleae</taxon>
        <taxon>Mucuna</taxon>
    </lineage>
</organism>
<dbReference type="Gene3D" id="3.30.420.10">
    <property type="entry name" value="Ribonuclease H-like superfamily/Ribonuclease H"/>
    <property type="match status" value="1"/>
</dbReference>
<sequence>MVCKHLQFCCCISISTRGTPIYVKYYIWDDPYLWRLCNDQVIRRCIPDTEINSVLQFFHAASGSGHYGATRMAQKVLDWGFYWPTIFKDAYQFVSTCEKCQKVGMGISRRHEMPQQPILFCEFFDVWAIDFMGPFLVSNSYSYILLVVDYVSRWIEAIATKINDAKVVVNFLKSNIFCRFGVLKALISDQGSHFCNKAIFALLHKYQVKNDQAEVFNREIKKTLQKIANPNQKDRSRLLEDALWAHRTAYRTLLGMSPYWIIFSKSYHLLVEIEHRAYLALQELDELRLEAYANYQVYKQKVKQFHDQQILRKEFRVG</sequence>
<dbReference type="InterPro" id="IPR012337">
    <property type="entry name" value="RNaseH-like_sf"/>
</dbReference>
<dbReference type="InterPro" id="IPR041588">
    <property type="entry name" value="Integrase_H2C2"/>
</dbReference>
<gene>
    <name evidence="2" type="ORF">CR513_51789</name>
</gene>
<accession>A0A371ESV3</accession>
<comment type="caution">
    <text evidence="2">The sequence shown here is derived from an EMBL/GenBank/DDBJ whole genome shotgun (WGS) entry which is preliminary data.</text>
</comment>
<dbReference type="GO" id="GO:0003676">
    <property type="term" value="F:nucleic acid binding"/>
    <property type="evidence" value="ECO:0007669"/>
    <property type="project" value="InterPro"/>
</dbReference>
<dbReference type="EMBL" id="QJKJ01012244">
    <property type="protein sequence ID" value="RDX69135.1"/>
    <property type="molecule type" value="Genomic_DNA"/>
</dbReference>
<dbReference type="InterPro" id="IPR001584">
    <property type="entry name" value="Integrase_cat-core"/>
</dbReference>
<dbReference type="Pfam" id="PF00665">
    <property type="entry name" value="rve"/>
    <property type="match status" value="1"/>
</dbReference>
<name>A0A371ESV3_MUCPR</name>
<dbReference type="Proteomes" id="UP000257109">
    <property type="component" value="Unassembled WGS sequence"/>
</dbReference>
<dbReference type="OrthoDB" id="10055717at2759"/>
<keyword evidence="3" id="KW-1185">Reference proteome</keyword>
<dbReference type="PANTHER" id="PTHR47266">
    <property type="entry name" value="ENDONUCLEASE-RELATED"/>
    <property type="match status" value="1"/>
</dbReference>
<feature type="domain" description="Integrase catalytic" evidence="1">
    <location>
        <begin position="113"/>
        <end position="209"/>
    </location>
</feature>
<dbReference type="AlphaFoldDB" id="A0A371ESV3"/>